<organism evidence="1 2">
    <name type="scientific">Elizabethkingia argenteiflava</name>
    <dbReference type="NCBI Taxonomy" id="2681556"/>
    <lineage>
        <taxon>Bacteria</taxon>
        <taxon>Pseudomonadati</taxon>
        <taxon>Bacteroidota</taxon>
        <taxon>Flavobacteriia</taxon>
        <taxon>Flavobacteriales</taxon>
        <taxon>Weeksellaceae</taxon>
        <taxon>Elizabethkingia</taxon>
    </lineage>
</organism>
<dbReference type="EMBL" id="JAAABJ010000660">
    <property type="protein sequence ID" value="NAW52243.1"/>
    <property type="molecule type" value="Genomic_DNA"/>
</dbReference>
<comment type="caution">
    <text evidence="1">The sequence shown here is derived from an EMBL/GenBank/DDBJ whole genome shotgun (WGS) entry which is preliminary data.</text>
</comment>
<feature type="non-terminal residue" evidence="1">
    <location>
        <position position="107"/>
    </location>
</feature>
<dbReference type="Pfam" id="PF13573">
    <property type="entry name" value="SprB"/>
    <property type="match status" value="2"/>
</dbReference>
<feature type="non-terminal residue" evidence="1">
    <location>
        <position position="1"/>
    </location>
</feature>
<accession>A0A845PY89</accession>
<dbReference type="AlphaFoldDB" id="A0A845PY89"/>
<name>A0A845PY89_9FLAO</name>
<sequence length="107" mass="10527">CFGEKGSITVSASGGTAPYTGTGSFDNLAGTYTYTVTDANGCTASTTCTIGQPTLLVASCQAVDAKCFGEKGSITVSASGGTAPYTGTGSFDNLAGTYTYTVTDANG</sequence>
<keyword evidence="2" id="KW-1185">Reference proteome</keyword>
<dbReference type="InterPro" id="IPR025667">
    <property type="entry name" value="SprB_repeat"/>
</dbReference>
<evidence type="ECO:0000313" key="2">
    <source>
        <dbReference type="Proteomes" id="UP000553459"/>
    </source>
</evidence>
<reference evidence="1 2" key="1">
    <citation type="submission" date="2019-11" db="EMBL/GenBank/DDBJ databases">
        <title>Characterization of Elizabethkingia argenteiflava sp. nov., isolated from inner surface of Soybean Pods.</title>
        <authorList>
            <person name="Mo S."/>
        </authorList>
    </citation>
    <scope>NUCLEOTIDE SEQUENCE [LARGE SCALE GENOMIC DNA]</scope>
    <source>
        <strain evidence="1 2">YB22</strain>
    </source>
</reference>
<proteinExistence type="predicted"/>
<dbReference type="Proteomes" id="UP000553459">
    <property type="component" value="Unassembled WGS sequence"/>
</dbReference>
<gene>
    <name evidence="1" type="ORF">GNY06_12940</name>
</gene>
<evidence type="ECO:0000313" key="1">
    <source>
        <dbReference type="EMBL" id="NAW52243.1"/>
    </source>
</evidence>
<protein>
    <submittedName>
        <fullName evidence="1">Adhesin</fullName>
    </submittedName>
</protein>